<feature type="compositionally biased region" description="Polar residues" evidence="1">
    <location>
        <begin position="275"/>
        <end position="290"/>
    </location>
</feature>
<dbReference type="Gene3D" id="3.40.50.150">
    <property type="entry name" value="Vaccinia Virus protein VP39"/>
    <property type="match status" value="1"/>
</dbReference>
<dbReference type="EMBL" id="JAVDWR010000001">
    <property type="protein sequence ID" value="MDR7119176.1"/>
    <property type="molecule type" value="Genomic_DNA"/>
</dbReference>
<evidence type="ECO:0008006" key="4">
    <source>
        <dbReference type="Google" id="ProtNLM"/>
    </source>
</evidence>
<evidence type="ECO:0000256" key="1">
    <source>
        <dbReference type="SAM" id="MobiDB-lite"/>
    </source>
</evidence>
<dbReference type="InterPro" id="IPR029063">
    <property type="entry name" value="SAM-dependent_MTases_sf"/>
</dbReference>
<feature type="region of interest" description="Disordered" evidence="1">
    <location>
        <begin position="271"/>
        <end position="290"/>
    </location>
</feature>
<accession>A0ABU1VTY1</accession>
<protein>
    <recommendedName>
        <fullName evidence="4">Class I SAM-dependent methyltransferase</fullName>
    </recommendedName>
</protein>
<comment type="caution">
    <text evidence="2">The sequence shown here is derived from an EMBL/GenBank/DDBJ whole genome shotgun (WGS) entry which is preliminary data.</text>
</comment>
<sequence>MLTPQDAGFLGSTTAKYINDIAPQLDGWFYPLDMMMFGMTEAFHRSLSLSGDIAEIGVWKGKSLALLAMIAPVKDQLYAMDLFGDDLLEQTQHNISRFVAPELASRIRYFKGNTADYSTDYLKTLFTNKLRVLHIDAGHEYHEVLHTLTLAAPFVQDYGIIIMDDYQDREFPGVPAATLDYCYETAQGRWVPFLVGANKMYLANPVYAKLFQLFLCNEAYFKDSFRLSRIKDSLVLIAQSKLPMKSTVIEQLVKNQLHAVATPTELETLTEKARSQSQTALEAEQAQQVP</sequence>
<name>A0ABU1VTY1_9GAMM</name>
<dbReference type="SUPFAM" id="SSF53335">
    <property type="entry name" value="S-adenosyl-L-methionine-dependent methyltransferases"/>
    <property type="match status" value="1"/>
</dbReference>
<evidence type="ECO:0000313" key="3">
    <source>
        <dbReference type="Proteomes" id="UP001257909"/>
    </source>
</evidence>
<reference evidence="2 3" key="1">
    <citation type="submission" date="2023-07" db="EMBL/GenBank/DDBJ databases">
        <title>Sorghum-associated microbial communities from plants grown in Nebraska, USA.</title>
        <authorList>
            <person name="Schachtman D."/>
        </authorList>
    </citation>
    <scope>NUCLEOTIDE SEQUENCE [LARGE SCALE GENOMIC DNA]</scope>
    <source>
        <strain evidence="2 3">4138</strain>
    </source>
</reference>
<proteinExistence type="predicted"/>
<keyword evidence="3" id="KW-1185">Reference proteome</keyword>
<evidence type="ECO:0000313" key="2">
    <source>
        <dbReference type="EMBL" id="MDR7119176.1"/>
    </source>
</evidence>
<gene>
    <name evidence="2" type="ORF">J2W69_000091</name>
</gene>
<dbReference type="Proteomes" id="UP001257909">
    <property type="component" value="Unassembled WGS sequence"/>
</dbReference>
<dbReference type="RefSeq" id="WP_310273483.1">
    <property type="nucleotide sequence ID" value="NZ_JAVDWR010000001.1"/>
</dbReference>
<dbReference type="Pfam" id="PF13578">
    <property type="entry name" value="Methyltransf_24"/>
    <property type="match status" value="1"/>
</dbReference>
<organism evidence="2 3">
    <name type="scientific">Rheinheimera soli</name>
    <dbReference type="NCBI Taxonomy" id="443616"/>
    <lineage>
        <taxon>Bacteria</taxon>
        <taxon>Pseudomonadati</taxon>
        <taxon>Pseudomonadota</taxon>
        <taxon>Gammaproteobacteria</taxon>
        <taxon>Chromatiales</taxon>
        <taxon>Chromatiaceae</taxon>
        <taxon>Rheinheimera</taxon>
    </lineage>
</organism>